<name>A0A2W5FLW9_9BACT</name>
<dbReference type="InterPro" id="IPR011014">
    <property type="entry name" value="MscS_channel_TM-2"/>
</dbReference>
<feature type="domain" description="Mechanosensitive ion channel MscS" evidence="8">
    <location>
        <begin position="258"/>
        <end position="323"/>
    </location>
</feature>
<protein>
    <submittedName>
        <fullName evidence="10">Mechanosensitive ion channel protein MscS</fullName>
    </submittedName>
</protein>
<feature type="transmembrane region" description="Helical" evidence="7">
    <location>
        <begin position="170"/>
        <end position="191"/>
    </location>
</feature>
<sequence length="437" mass="48950">MEEFGSWRDSFSLDLNKFALLWEDRFLTMDALVQACIIGLSLCLSWLLATVSARNFQKWLDKRDRKYALHLNVSAGEIFFFLFLSVLLWAGVQIFSVLGYSYTGLKVLASLVTAWGLIRITSSTIKSKFWSRVIAVALWLTAALSILGLLEATALALDSEAITIGKVRLSPLLVIKGIAIFCLLLWILNFVSKMLEKSFNSSSNLTLSQKVLFYKLTNIFLYSAGIFLGLNIIGLDLTALAVFGGALGLGIGFGLQKIFSNLISGIILLMDKSVKPGDVIAIGDTYGWVNKLGARYVSVLTRDGKEHLIPNENLISEQVENWSYSDSNIRIHVPVGVSYNSDMHKVREVLLTAAKESPRILKDHPIVCLMKDFGDNSVNFELRAWIGDPQQGVSNIKSEIYFRIWDLFKENGIEIPFPQRDVHLKIDDELRNLLKKS</sequence>
<feature type="transmembrane region" description="Helical" evidence="7">
    <location>
        <begin position="31"/>
        <end position="49"/>
    </location>
</feature>
<dbReference type="AlphaFoldDB" id="A0A2W5FLW9"/>
<dbReference type="SUPFAM" id="SSF82861">
    <property type="entry name" value="Mechanosensitive channel protein MscS (YggB), transmembrane region"/>
    <property type="match status" value="1"/>
</dbReference>
<evidence type="ECO:0000313" key="10">
    <source>
        <dbReference type="EMBL" id="PZP56941.1"/>
    </source>
</evidence>
<comment type="caution">
    <text evidence="10">The sequence shown here is derived from an EMBL/GenBank/DDBJ whole genome shotgun (WGS) entry which is preliminary data.</text>
</comment>
<dbReference type="Pfam" id="PF00924">
    <property type="entry name" value="MS_channel_2nd"/>
    <property type="match status" value="1"/>
</dbReference>
<dbReference type="Gene3D" id="1.10.287.1260">
    <property type="match status" value="1"/>
</dbReference>
<dbReference type="InterPro" id="IPR010920">
    <property type="entry name" value="LSM_dom_sf"/>
</dbReference>
<evidence type="ECO:0000256" key="3">
    <source>
        <dbReference type="ARBA" id="ARBA00022475"/>
    </source>
</evidence>
<dbReference type="InterPro" id="IPR011066">
    <property type="entry name" value="MscS_channel_C_sf"/>
</dbReference>
<evidence type="ECO:0000256" key="1">
    <source>
        <dbReference type="ARBA" id="ARBA00004651"/>
    </source>
</evidence>
<feature type="transmembrane region" description="Helical" evidence="7">
    <location>
        <begin position="69"/>
        <end position="91"/>
    </location>
</feature>
<dbReference type="EMBL" id="QFOT01000011">
    <property type="protein sequence ID" value="PZP56941.1"/>
    <property type="molecule type" value="Genomic_DNA"/>
</dbReference>
<keyword evidence="3" id="KW-1003">Cell membrane</keyword>
<dbReference type="PANTHER" id="PTHR30347:SF1">
    <property type="entry name" value="MECHANOSENSITIVE CHANNEL MSCK"/>
    <property type="match status" value="1"/>
</dbReference>
<dbReference type="Proteomes" id="UP000249739">
    <property type="component" value="Unassembled WGS sequence"/>
</dbReference>
<feature type="transmembrane region" description="Helical" evidence="7">
    <location>
        <begin position="239"/>
        <end position="259"/>
    </location>
</feature>
<feature type="transmembrane region" description="Helical" evidence="7">
    <location>
        <begin position="97"/>
        <end position="117"/>
    </location>
</feature>
<keyword evidence="5 7" id="KW-1133">Transmembrane helix</keyword>
<comment type="similarity">
    <text evidence="2">Belongs to the MscS (TC 1.A.23) family.</text>
</comment>
<dbReference type="InterPro" id="IPR049278">
    <property type="entry name" value="MS_channel_C"/>
</dbReference>
<keyword evidence="4 7" id="KW-0812">Transmembrane</keyword>
<evidence type="ECO:0000256" key="2">
    <source>
        <dbReference type="ARBA" id="ARBA00008017"/>
    </source>
</evidence>
<dbReference type="Gene3D" id="2.30.30.60">
    <property type="match status" value="1"/>
</dbReference>
<gene>
    <name evidence="10" type="ORF">DI586_01990</name>
</gene>
<dbReference type="Pfam" id="PF21082">
    <property type="entry name" value="MS_channel_3rd"/>
    <property type="match status" value="1"/>
</dbReference>
<organism evidence="10 11">
    <name type="scientific">Micavibrio aeruginosavorus</name>
    <dbReference type="NCBI Taxonomy" id="349221"/>
    <lineage>
        <taxon>Bacteria</taxon>
        <taxon>Pseudomonadati</taxon>
        <taxon>Bdellovibrionota</taxon>
        <taxon>Bdellovibrionia</taxon>
        <taxon>Bdellovibrionales</taxon>
        <taxon>Pseudobdellovibrionaceae</taxon>
        <taxon>Micavibrio</taxon>
    </lineage>
</organism>
<feature type="domain" description="Mechanosensitive ion channel MscS C-terminal" evidence="9">
    <location>
        <begin position="333"/>
        <end position="415"/>
    </location>
</feature>
<feature type="transmembrane region" description="Helical" evidence="7">
    <location>
        <begin position="212"/>
        <end position="233"/>
    </location>
</feature>
<dbReference type="InterPro" id="IPR006685">
    <property type="entry name" value="MscS_channel_2nd"/>
</dbReference>
<proteinExistence type="inferred from homology"/>
<evidence type="ECO:0000259" key="8">
    <source>
        <dbReference type="Pfam" id="PF00924"/>
    </source>
</evidence>
<evidence type="ECO:0000256" key="7">
    <source>
        <dbReference type="SAM" id="Phobius"/>
    </source>
</evidence>
<dbReference type="Gene3D" id="3.30.70.100">
    <property type="match status" value="1"/>
</dbReference>
<evidence type="ECO:0000256" key="4">
    <source>
        <dbReference type="ARBA" id="ARBA00022692"/>
    </source>
</evidence>
<feature type="transmembrane region" description="Helical" evidence="7">
    <location>
        <begin position="129"/>
        <end position="150"/>
    </location>
</feature>
<dbReference type="GO" id="GO:0008381">
    <property type="term" value="F:mechanosensitive monoatomic ion channel activity"/>
    <property type="evidence" value="ECO:0007669"/>
    <property type="project" value="UniProtKB-ARBA"/>
</dbReference>
<comment type="subcellular location">
    <subcellularLocation>
        <location evidence="1">Cell membrane</location>
        <topology evidence="1">Multi-pass membrane protein</topology>
    </subcellularLocation>
</comment>
<keyword evidence="6 7" id="KW-0472">Membrane</keyword>
<dbReference type="InterPro" id="IPR023408">
    <property type="entry name" value="MscS_beta-dom_sf"/>
</dbReference>
<accession>A0A2W5FLW9</accession>
<dbReference type="SUPFAM" id="SSF50182">
    <property type="entry name" value="Sm-like ribonucleoproteins"/>
    <property type="match status" value="1"/>
</dbReference>
<dbReference type="InterPro" id="IPR052702">
    <property type="entry name" value="MscS-like_channel"/>
</dbReference>
<evidence type="ECO:0000259" key="9">
    <source>
        <dbReference type="Pfam" id="PF21082"/>
    </source>
</evidence>
<evidence type="ECO:0000256" key="6">
    <source>
        <dbReference type="ARBA" id="ARBA00023136"/>
    </source>
</evidence>
<dbReference type="PANTHER" id="PTHR30347">
    <property type="entry name" value="POTASSIUM CHANNEL RELATED"/>
    <property type="match status" value="1"/>
</dbReference>
<evidence type="ECO:0000313" key="11">
    <source>
        <dbReference type="Proteomes" id="UP000249739"/>
    </source>
</evidence>
<evidence type="ECO:0000256" key="5">
    <source>
        <dbReference type="ARBA" id="ARBA00022989"/>
    </source>
</evidence>
<dbReference type="SUPFAM" id="SSF82689">
    <property type="entry name" value="Mechanosensitive channel protein MscS (YggB), C-terminal domain"/>
    <property type="match status" value="1"/>
</dbReference>
<reference evidence="10 11" key="1">
    <citation type="submission" date="2017-08" db="EMBL/GenBank/DDBJ databases">
        <title>Infants hospitalized years apart are colonized by the same room-sourced microbial strains.</title>
        <authorList>
            <person name="Brooks B."/>
            <person name="Olm M.R."/>
            <person name="Firek B.A."/>
            <person name="Baker R."/>
            <person name="Thomas B.C."/>
            <person name="Morowitz M.J."/>
            <person name="Banfield J.F."/>
        </authorList>
    </citation>
    <scope>NUCLEOTIDE SEQUENCE [LARGE SCALE GENOMIC DNA]</scope>
    <source>
        <strain evidence="10">S2_006_000_R2_64</strain>
    </source>
</reference>
<dbReference type="GO" id="GO:0005886">
    <property type="term" value="C:plasma membrane"/>
    <property type="evidence" value="ECO:0007669"/>
    <property type="project" value="UniProtKB-SubCell"/>
</dbReference>